<protein>
    <submittedName>
        <fullName evidence="1">DUF4363 family protein</fullName>
    </submittedName>
</protein>
<gene>
    <name evidence="1" type="ORF">AB3N04_06790</name>
</gene>
<dbReference type="RefSeq" id="WP_368505345.1">
    <property type="nucleotide sequence ID" value="NZ_CP162551.1"/>
</dbReference>
<dbReference type="Pfam" id="PF14276">
    <property type="entry name" value="DUF4363"/>
    <property type="match status" value="1"/>
</dbReference>
<name>A0AB39BVH6_9BACI</name>
<dbReference type="AlphaFoldDB" id="A0AB39BVH6"/>
<reference evidence="1" key="1">
    <citation type="submission" date="2024-07" db="EMBL/GenBank/DDBJ databases">
        <title>Identification and characteristics of an arsenic-resistant bacterial isolate, which belongs to a novel species.</title>
        <authorList>
            <person name="Juszczyk A."/>
            <person name="Kowalczyk A."/>
            <person name="Was K."/>
            <person name="Kosowicz W."/>
            <person name="Budzyn A."/>
            <person name="Latowski D."/>
        </authorList>
    </citation>
    <scope>NUCLEOTIDE SEQUENCE</scope>
    <source>
        <strain evidence="1">As8PL</strain>
    </source>
</reference>
<sequence>MKKFLLYLIPSLFVLASFLIMTGGGWLKGPFGDDDDLLSYVEEIEVYVKAEKWEEAQQEQRKAENAWKRISKRVQYSVERDDMMAIAESLHRIKGGIEVQDAATVFPDIYYFYGIWNALG</sequence>
<dbReference type="EMBL" id="CP162551">
    <property type="protein sequence ID" value="XDI38020.1"/>
    <property type="molecule type" value="Genomic_DNA"/>
</dbReference>
<organism evidence="1">
    <name type="scientific">Alkalihalophilus sp. As8PL</name>
    <dbReference type="NCBI Taxonomy" id="3237103"/>
    <lineage>
        <taxon>Bacteria</taxon>
        <taxon>Bacillati</taxon>
        <taxon>Bacillota</taxon>
        <taxon>Bacilli</taxon>
        <taxon>Bacillales</taxon>
        <taxon>Bacillaceae</taxon>
        <taxon>Alkalihalophilus</taxon>
    </lineage>
</organism>
<proteinExistence type="predicted"/>
<evidence type="ECO:0000313" key="1">
    <source>
        <dbReference type="EMBL" id="XDI38020.1"/>
    </source>
</evidence>
<dbReference type="InterPro" id="IPR025373">
    <property type="entry name" value="DUF4363"/>
</dbReference>
<accession>A0AB39BVH6</accession>